<evidence type="ECO:0008006" key="4">
    <source>
        <dbReference type="Google" id="ProtNLM"/>
    </source>
</evidence>
<gene>
    <name evidence="2" type="ORF">FA047_17510</name>
</gene>
<sequence length="188" mass="21424">MKNTLLMLTALVLFMASGCKNNAALDESTAEDLVTAYLKSNPEYETAKIDVGEIRFRSINDMILLKKYKGLKEKGLIDLTLQKQKKKFLSKDSTYFYMVSLTDQSKPYILKQDERHATVKAVNYELDEEQPISLLQSDSRIAKVTVSLKKVKNDFAVFLKNKGTASDFITKTYKVKFKKETGWILVGE</sequence>
<dbReference type="EMBL" id="SWBQ01000005">
    <property type="protein sequence ID" value="TKC04381.1"/>
    <property type="molecule type" value="Genomic_DNA"/>
</dbReference>
<dbReference type="Proteomes" id="UP000307244">
    <property type="component" value="Unassembled WGS sequence"/>
</dbReference>
<evidence type="ECO:0000256" key="1">
    <source>
        <dbReference type="SAM" id="SignalP"/>
    </source>
</evidence>
<feature type="signal peptide" evidence="1">
    <location>
        <begin position="1"/>
        <end position="23"/>
    </location>
</feature>
<evidence type="ECO:0000313" key="3">
    <source>
        <dbReference type="Proteomes" id="UP000307244"/>
    </source>
</evidence>
<feature type="chain" id="PRO_5020534461" description="Lipoprotein" evidence="1">
    <location>
        <begin position="24"/>
        <end position="188"/>
    </location>
</feature>
<protein>
    <recommendedName>
        <fullName evidence="4">Lipoprotein</fullName>
    </recommendedName>
</protein>
<comment type="caution">
    <text evidence="2">The sequence shown here is derived from an EMBL/GenBank/DDBJ whole genome shotgun (WGS) entry which is preliminary data.</text>
</comment>
<dbReference type="RefSeq" id="WP_136837374.1">
    <property type="nucleotide sequence ID" value="NZ_SWBQ01000005.1"/>
</dbReference>
<dbReference type="OrthoDB" id="1148341at2"/>
<accession>A0A4U1CDL8</accession>
<organism evidence="2 3">
    <name type="scientific">Pedobacter frigoris</name>
    <dbReference type="NCBI Taxonomy" id="2571272"/>
    <lineage>
        <taxon>Bacteria</taxon>
        <taxon>Pseudomonadati</taxon>
        <taxon>Bacteroidota</taxon>
        <taxon>Sphingobacteriia</taxon>
        <taxon>Sphingobacteriales</taxon>
        <taxon>Sphingobacteriaceae</taxon>
        <taxon>Pedobacter</taxon>
    </lineage>
</organism>
<keyword evidence="1" id="KW-0732">Signal</keyword>
<dbReference type="PROSITE" id="PS51257">
    <property type="entry name" value="PROKAR_LIPOPROTEIN"/>
    <property type="match status" value="1"/>
</dbReference>
<dbReference type="AlphaFoldDB" id="A0A4U1CDL8"/>
<name>A0A4U1CDL8_9SPHI</name>
<reference evidence="2 3" key="1">
    <citation type="submission" date="2019-04" db="EMBL/GenBank/DDBJ databases">
        <title>Pedobacter sp. RP-3-15 sp. nov., isolated from Arctic soil.</title>
        <authorList>
            <person name="Dahal R.H."/>
            <person name="Kim D.-U."/>
        </authorList>
    </citation>
    <scope>NUCLEOTIDE SEQUENCE [LARGE SCALE GENOMIC DNA]</scope>
    <source>
        <strain evidence="2 3">RP-3-15</strain>
    </source>
</reference>
<keyword evidence="3" id="KW-1185">Reference proteome</keyword>
<proteinExistence type="predicted"/>
<evidence type="ECO:0000313" key="2">
    <source>
        <dbReference type="EMBL" id="TKC04381.1"/>
    </source>
</evidence>